<evidence type="ECO:0000313" key="10">
    <source>
        <dbReference type="Proteomes" id="UP000076722"/>
    </source>
</evidence>
<feature type="compositionally biased region" description="Pro residues" evidence="7">
    <location>
        <begin position="384"/>
        <end position="393"/>
    </location>
</feature>
<evidence type="ECO:0000256" key="7">
    <source>
        <dbReference type="SAM" id="MobiDB-lite"/>
    </source>
</evidence>
<feature type="compositionally biased region" description="Low complexity" evidence="7">
    <location>
        <begin position="186"/>
        <end position="196"/>
    </location>
</feature>
<keyword evidence="3" id="KW-0805">Transcription regulation</keyword>
<dbReference type="SMART" id="SM00066">
    <property type="entry name" value="GAL4"/>
    <property type="match status" value="1"/>
</dbReference>
<evidence type="ECO:0000256" key="3">
    <source>
        <dbReference type="ARBA" id="ARBA00023015"/>
    </source>
</evidence>
<feature type="compositionally biased region" description="Polar residues" evidence="7">
    <location>
        <begin position="128"/>
        <end position="139"/>
    </location>
</feature>
<keyword evidence="6" id="KW-0539">Nucleus</keyword>
<feature type="compositionally biased region" description="Pro residues" evidence="7">
    <location>
        <begin position="15"/>
        <end position="34"/>
    </location>
</feature>
<dbReference type="InterPro" id="IPR051711">
    <property type="entry name" value="Stress_Response_Reg"/>
</dbReference>
<dbReference type="PROSITE" id="PS50048">
    <property type="entry name" value="ZN2_CY6_FUNGAL_2"/>
    <property type="match status" value="1"/>
</dbReference>
<feature type="region of interest" description="Disordered" evidence="7">
    <location>
        <begin position="1"/>
        <end position="46"/>
    </location>
</feature>
<dbReference type="EMBL" id="KV419397">
    <property type="protein sequence ID" value="KZS97398.1"/>
    <property type="molecule type" value="Genomic_DNA"/>
</dbReference>
<dbReference type="Gene3D" id="4.10.240.10">
    <property type="entry name" value="Zn(2)-C6 fungal-type DNA-binding domain"/>
    <property type="match status" value="1"/>
</dbReference>
<evidence type="ECO:0000256" key="4">
    <source>
        <dbReference type="ARBA" id="ARBA00023125"/>
    </source>
</evidence>
<feature type="compositionally biased region" description="Low complexity" evidence="7">
    <location>
        <begin position="206"/>
        <end position="218"/>
    </location>
</feature>
<dbReference type="InterPro" id="IPR001138">
    <property type="entry name" value="Zn2Cys6_DnaBD"/>
</dbReference>
<dbReference type="OrthoDB" id="2441642at2759"/>
<dbReference type="InterPro" id="IPR036864">
    <property type="entry name" value="Zn2-C6_fun-type_DNA-bd_sf"/>
</dbReference>
<name>A0A164YZQ3_9AGAM</name>
<dbReference type="PANTHER" id="PTHR47540">
    <property type="entry name" value="THIAMINE REPRESSIBLE GENES REGULATORY PROTEIN THI5"/>
    <property type="match status" value="1"/>
</dbReference>
<comment type="subcellular location">
    <subcellularLocation>
        <location evidence="1">Nucleus</location>
    </subcellularLocation>
</comment>
<keyword evidence="10" id="KW-1185">Reference proteome</keyword>
<dbReference type="Proteomes" id="UP000076722">
    <property type="component" value="Unassembled WGS sequence"/>
</dbReference>
<evidence type="ECO:0000256" key="6">
    <source>
        <dbReference type="ARBA" id="ARBA00023242"/>
    </source>
</evidence>
<dbReference type="STRING" id="1314777.A0A164YZQ3"/>
<accession>A0A164YZQ3</accession>
<dbReference type="GO" id="GO:0045944">
    <property type="term" value="P:positive regulation of transcription by RNA polymerase II"/>
    <property type="evidence" value="ECO:0007669"/>
    <property type="project" value="TreeGrafter"/>
</dbReference>
<feature type="region of interest" description="Disordered" evidence="7">
    <location>
        <begin position="60"/>
        <end position="92"/>
    </location>
</feature>
<evidence type="ECO:0000256" key="2">
    <source>
        <dbReference type="ARBA" id="ARBA00022833"/>
    </source>
</evidence>
<reference evidence="9 10" key="1">
    <citation type="journal article" date="2016" name="Mol. Biol. Evol.">
        <title>Comparative Genomics of Early-Diverging Mushroom-Forming Fungi Provides Insights into the Origins of Lignocellulose Decay Capabilities.</title>
        <authorList>
            <person name="Nagy L.G."/>
            <person name="Riley R."/>
            <person name="Tritt A."/>
            <person name="Adam C."/>
            <person name="Daum C."/>
            <person name="Floudas D."/>
            <person name="Sun H."/>
            <person name="Yadav J.S."/>
            <person name="Pangilinan J."/>
            <person name="Larsson K.H."/>
            <person name="Matsuura K."/>
            <person name="Barry K."/>
            <person name="Labutti K."/>
            <person name="Kuo R."/>
            <person name="Ohm R.A."/>
            <person name="Bhattacharya S.S."/>
            <person name="Shirouzu T."/>
            <person name="Yoshinaga Y."/>
            <person name="Martin F.M."/>
            <person name="Grigoriev I.V."/>
            <person name="Hibbett D.S."/>
        </authorList>
    </citation>
    <scope>NUCLEOTIDE SEQUENCE [LARGE SCALE GENOMIC DNA]</scope>
    <source>
        <strain evidence="9 10">HHB9708</strain>
    </source>
</reference>
<feature type="region of interest" description="Disordered" evidence="7">
    <location>
        <begin position="382"/>
        <end position="401"/>
    </location>
</feature>
<dbReference type="GO" id="GO:0005634">
    <property type="term" value="C:nucleus"/>
    <property type="evidence" value="ECO:0007669"/>
    <property type="project" value="UniProtKB-SubCell"/>
</dbReference>
<feature type="domain" description="Zn(2)-C6 fungal-type" evidence="8">
    <location>
        <begin position="139"/>
        <end position="169"/>
    </location>
</feature>
<feature type="region of interest" description="Disordered" evidence="7">
    <location>
        <begin position="118"/>
        <end position="140"/>
    </location>
</feature>
<evidence type="ECO:0000259" key="8">
    <source>
        <dbReference type="PROSITE" id="PS50048"/>
    </source>
</evidence>
<dbReference type="PROSITE" id="PS00463">
    <property type="entry name" value="ZN2_CY6_FUNGAL_1"/>
    <property type="match status" value="1"/>
</dbReference>
<dbReference type="AlphaFoldDB" id="A0A164YZQ3"/>
<evidence type="ECO:0000313" key="9">
    <source>
        <dbReference type="EMBL" id="KZS97398.1"/>
    </source>
</evidence>
<evidence type="ECO:0000256" key="5">
    <source>
        <dbReference type="ARBA" id="ARBA00023163"/>
    </source>
</evidence>
<organism evidence="9 10">
    <name type="scientific">Sistotremastrum niveocremeum HHB9708</name>
    <dbReference type="NCBI Taxonomy" id="1314777"/>
    <lineage>
        <taxon>Eukaryota</taxon>
        <taxon>Fungi</taxon>
        <taxon>Dikarya</taxon>
        <taxon>Basidiomycota</taxon>
        <taxon>Agaricomycotina</taxon>
        <taxon>Agaricomycetes</taxon>
        <taxon>Sistotremastrales</taxon>
        <taxon>Sistotremastraceae</taxon>
        <taxon>Sertulicium</taxon>
        <taxon>Sertulicium niveocremeum</taxon>
    </lineage>
</organism>
<dbReference type="Pfam" id="PF00172">
    <property type="entry name" value="Zn_clus"/>
    <property type="match status" value="1"/>
</dbReference>
<feature type="region of interest" description="Disordered" evidence="7">
    <location>
        <begin position="421"/>
        <end position="441"/>
    </location>
</feature>
<evidence type="ECO:0000256" key="1">
    <source>
        <dbReference type="ARBA" id="ARBA00004123"/>
    </source>
</evidence>
<keyword evidence="4" id="KW-0238">DNA-binding</keyword>
<sequence>MILSPIYHGQRQDYHPPPGPPPFQFPLLPSPPGSPTRLAQLDPDLADSIPYPLLSNRLSLRSQSSLSSPATPPHLEPSSLPPAVAEDDPEQPWNLVPYHVPWGSSYVGYSSGTLPGPEGGKSIFLRSPTPTKNQRTSQACEKCRERKAKCSGSRPACGRCIARGHVCEYGPEIKKVAAPHGGRTISTSSVPSPASSDHSEPKRQRSNTTSSASTYNSSQDEFEFQPKHQARARGVIGEMAHGEMKPSLEFLNAPVVVATSNPSTPKRPTTRSCASVPNFSLLNKSPTSAGGRVGRKRTATESYGYGFGYSATGRGAEGGRGKVNGGDFVAKCQAADAAAVAAGMAVQTSMTPIKIPVPLSLPQLTLASAEPVEAPCLTAKNIPTPAPPAPPTGDTPWSTHGHAQVISPPRLYRLDIPAMPSVDHHNHNHSHSQPQSLSTPISPEVDMDFAFQTGEERDVHTHTLPSQDGVFRSEQPPSTLDSSLYRFSLNADGVGVRIDHESDRNNSQFHGLRYSMSMPHLGGYTISNSGEGNGHGMEGGGMDGTGDVRLEMDMENDSRGVGIGVGVGGVGIGEFATTYDQAGLFLSPGYGSDSQSTPTSYSYSPTTSTSPITAFEHHISPPSSLPYMPSPPSQHHLDSQGQGHTSLLFAPRASMAYNSSVHTPTDSIADPLANWNISEDMCQDEASLLRGCFNPNDGIQSHHAHSADGRGMRGFDEDIVVLSI</sequence>
<keyword evidence="5" id="KW-0804">Transcription</keyword>
<protein>
    <recommendedName>
        <fullName evidence="8">Zn(2)-C6 fungal-type domain-containing protein</fullName>
    </recommendedName>
</protein>
<keyword evidence="2" id="KW-0862">Zinc</keyword>
<dbReference type="CDD" id="cd00067">
    <property type="entry name" value="GAL4"/>
    <property type="match status" value="1"/>
</dbReference>
<gene>
    <name evidence="9" type="ORF">SISNIDRAFT_450191</name>
</gene>
<dbReference type="GO" id="GO:0008270">
    <property type="term" value="F:zinc ion binding"/>
    <property type="evidence" value="ECO:0007669"/>
    <property type="project" value="InterPro"/>
</dbReference>
<dbReference type="GO" id="GO:0043565">
    <property type="term" value="F:sequence-specific DNA binding"/>
    <property type="evidence" value="ECO:0007669"/>
    <property type="project" value="TreeGrafter"/>
</dbReference>
<feature type="region of interest" description="Disordered" evidence="7">
    <location>
        <begin position="178"/>
        <end position="227"/>
    </location>
</feature>
<dbReference type="SUPFAM" id="SSF57701">
    <property type="entry name" value="Zn2/Cys6 DNA-binding domain"/>
    <property type="match status" value="1"/>
</dbReference>
<dbReference type="GO" id="GO:0000981">
    <property type="term" value="F:DNA-binding transcription factor activity, RNA polymerase II-specific"/>
    <property type="evidence" value="ECO:0007669"/>
    <property type="project" value="InterPro"/>
</dbReference>
<dbReference type="PANTHER" id="PTHR47540:SF1">
    <property type="entry name" value="ACTIVATOR OF STRESS GENES 1-RELATED"/>
    <property type="match status" value="1"/>
</dbReference>
<proteinExistence type="predicted"/>